<accession>A0A7Y0LEM0</accession>
<evidence type="ECO:0000259" key="4">
    <source>
        <dbReference type="PROSITE" id="PS50887"/>
    </source>
</evidence>
<feature type="transmembrane region" description="Helical" evidence="2">
    <location>
        <begin position="261"/>
        <end position="280"/>
    </location>
</feature>
<dbReference type="Proteomes" id="UP000568664">
    <property type="component" value="Unassembled WGS sequence"/>
</dbReference>
<evidence type="ECO:0000259" key="3">
    <source>
        <dbReference type="PROSITE" id="PS50883"/>
    </source>
</evidence>
<name>A0A7Y0LEM0_9GAMM</name>
<dbReference type="PANTHER" id="PTHR33121:SF70">
    <property type="entry name" value="SIGNALING PROTEIN YKOW"/>
    <property type="match status" value="1"/>
</dbReference>
<dbReference type="PROSITE" id="PS50883">
    <property type="entry name" value="EAL"/>
    <property type="match status" value="1"/>
</dbReference>
<proteinExistence type="predicted"/>
<dbReference type="AlphaFoldDB" id="A0A7Y0LEM0"/>
<keyword evidence="2" id="KW-1133">Transmembrane helix</keyword>
<evidence type="ECO:0000313" key="6">
    <source>
        <dbReference type="Proteomes" id="UP000568664"/>
    </source>
</evidence>
<evidence type="ECO:0000256" key="2">
    <source>
        <dbReference type="SAM" id="Phobius"/>
    </source>
</evidence>
<dbReference type="Pfam" id="PF14827">
    <property type="entry name" value="dCache_3"/>
    <property type="match status" value="1"/>
</dbReference>
<reference evidence="5 6" key="1">
    <citation type="submission" date="2020-04" db="EMBL/GenBank/DDBJ databases">
        <title>Thalassotalea sp. M1531, isolated from the surface of marine red alga.</title>
        <authorList>
            <person name="Pang L."/>
            <person name="Lu D.-C."/>
        </authorList>
    </citation>
    <scope>NUCLEOTIDE SEQUENCE [LARGE SCALE GENOMIC DNA]</scope>
    <source>
        <strain evidence="5 6">M1531</strain>
    </source>
</reference>
<dbReference type="SUPFAM" id="SSF55073">
    <property type="entry name" value="Nucleotide cyclase"/>
    <property type="match status" value="1"/>
</dbReference>
<dbReference type="InterPro" id="IPR029787">
    <property type="entry name" value="Nucleotide_cyclase"/>
</dbReference>
<protein>
    <submittedName>
        <fullName evidence="5">EAL domain-containing protein</fullName>
    </submittedName>
</protein>
<dbReference type="InterPro" id="IPR029150">
    <property type="entry name" value="dCache_3"/>
</dbReference>
<keyword evidence="2" id="KW-0472">Membrane</keyword>
<dbReference type="InterPro" id="IPR043128">
    <property type="entry name" value="Rev_trsase/Diguanyl_cyclase"/>
</dbReference>
<dbReference type="InterPro" id="IPR001633">
    <property type="entry name" value="EAL_dom"/>
</dbReference>
<dbReference type="InterPro" id="IPR035919">
    <property type="entry name" value="EAL_sf"/>
</dbReference>
<dbReference type="Pfam" id="PF00563">
    <property type="entry name" value="EAL"/>
    <property type="match status" value="1"/>
</dbReference>
<dbReference type="GO" id="GO:0071111">
    <property type="term" value="F:cyclic-guanylate-specific phosphodiesterase activity"/>
    <property type="evidence" value="ECO:0007669"/>
    <property type="project" value="InterPro"/>
</dbReference>
<sequence>MSAGFSTLSLWRLQAEFQQFQHDKLVMGSNQFGVEKDSLDNQLRIWVESFSDIVGVAEQQDFSKLTNAIAEQFYALQLHLNVEKLWLVDENLQTLWLSPDFTPRLVREHASEVLKIQEPFSAIHCESDCQLYTSVPVINGDGNIAVITMSASLIDVIFLLNKSLESEVAVVSLPVADKLHLDKASFISMSDQDLTSTLFNQSYPEVELQEVLLEGMELTNEQDYFLMNLVPLATTDKRNYFLVLIDNVSEFKEKNESYRRYFLITELLIFVALALLVFFITSPFTRRLINLANALPLLAQKEFVEFRKVPLTRRSFFVDELDILANSAQELSFELEQLNIEVEQKTKELENIAMYDLLTGLPNRNMLNHQLQKLVANLHRMSGGIGVLFLDLDDFKKVNDSHGHGEGDRLLEEAANRVRTSIKKSDLACRFGGDEFVVVLNQIHSVGDALVVAEDILNRFKAPIKIGSSIFYVSTSIGVVFSDDETHRADDLVSFADIAMYEAKNNGGSQYHVYHPDMFKRVAKRVELEGEVRQALLKKQFSIAMQPQLAAKDKKLIGFEALLRWEHPDRGMIPPDEFIPILENSEYMIELGYWVMRRCFELTAEFIEQGLVDVRVAINLSAMQFLDPHLSDYLRQLMRRFNIPAKHFELELTEQTLVSDIDKAINVMYSLKNIGFSFAIDDFGTGYSSLAYLKKMPVDVIKIDKSFVFGMLENHSDYQIIMSTIAMVKNLGLIVVAEGVESGAQLRSLTMNDCDIIQGYYFSKPVPEKELNEFISEKILDGYWKTQVKKDAT</sequence>
<dbReference type="RefSeq" id="WP_169075111.1">
    <property type="nucleotide sequence ID" value="NZ_JABBXH010000003.1"/>
</dbReference>
<dbReference type="PANTHER" id="PTHR33121">
    <property type="entry name" value="CYCLIC DI-GMP PHOSPHODIESTERASE PDEF"/>
    <property type="match status" value="1"/>
</dbReference>
<evidence type="ECO:0000313" key="5">
    <source>
        <dbReference type="EMBL" id="NMP31765.1"/>
    </source>
</evidence>
<dbReference type="InterPro" id="IPR000160">
    <property type="entry name" value="GGDEF_dom"/>
</dbReference>
<dbReference type="Pfam" id="PF00990">
    <property type="entry name" value="GGDEF"/>
    <property type="match status" value="1"/>
</dbReference>
<dbReference type="CDD" id="cd01948">
    <property type="entry name" value="EAL"/>
    <property type="match status" value="1"/>
</dbReference>
<dbReference type="SMART" id="SM00267">
    <property type="entry name" value="GGDEF"/>
    <property type="match status" value="1"/>
</dbReference>
<dbReference type="CDD" id="cd01949">
    <property type="entry name" value="GGDEF"/>
    <property type="match status" value="1"/>
</dbReference>
<feature type="domain" description="GGDEF" evidence="4">
    <location>
        <begin position="383"/>
        <end position="516"/>
    </location>
</feature>
<dbReference type="NCBIfam" id="TIGR00254">
    <property type="entry name" value="GGDEF"/>
    <property type="match status" value="1"/>
</dbReference>
<keyword evidence="6" id="KW-1185">Reference proteome</keyword>
<comment type="caution">
    <text evidence="5">The sequence shown here is derived from an EMBL/GenBank/DDBJ whole genome shotgun (WGS) entry which is preliminary data.</text>
</comment>
<dbReference type="SUPFAM" id="SSF141868">
    <property type="entry name" value="EAL domain-like"/>
    <property type="match status" value="1"/>
</dbReference>
<dbReference type="PROSITE" id="PS50887">
    <property type="entry name" value="GGDEF"/>
    <property type="match status" value="1"/>
</dbReference>
<evidence type="ECO:0000256" key="1">
    <source>
        <dbReference type="SAM" id="Coils"/>
    </source>
</evidence>
<feature type="domain" description="EAL" evidence="3">
    <location>
        <begin position="525"/>
        <end position="779"/>
    </location>
</feature>
<dbReference type="InterPro" id="IPR050706">
    <property type="entry name" value="Cyclic-di-GMP_PDE-like"/>
</dbReference>
<organism evidence="5 6">
    <name type="scientific">Thalassotalea algicola</name>
    <dbReference type="NCBI Taxonomy" id="2716224"/>
    <lineage>
        <taxon>Bacteria</taxon>
        <taxon>Pseudomonadati</taxon>
        <taxon>Pseudomonadota</taxon>
        <taxon>Gammaproteobacteria</taxon>
        <taxon>Alteromonadales</taxon>
        <taxon>Colwelliaceae</taxon>
        <taxon>Thalassotalea</taxon>
    </lineage>
</organism>
<keyword evidence="1" id="KW-0175">Coiled coil</keyword>
<dbReference type="EMBL" id="JABBXH010000003">
    <property type="protein sequence ID" value="NMP31765.1"/>
    <property type="molecule type" value="Genomic_DNA"/>
</dbReference>
<dbReference type="Gene3D" id="3.20.20.450">
    <property type="entry name" value="EAL domain"/>
    <property type="match status" value="1"/>
</dbReference>
<dbReference type="Gene3D" id="3.30.70.270">
    <property type="match status" value="1"/>
</dbReference>
<keyword evidence="2" id="KW-0812">Transmembrane</keyword>
<dbReference type="SMART" id="SM00052">
    <property type="entry name" value="EAL"/>
    <property type="match status" value="1"/>
</dbReference>
<gene>
    <name evidence="5" type="ORF">HII17_09335</name>
</gene>
<feature type="coiled-coil region" evidence="1">
    <location>
        <begin position="321"/>
        <end position="355"/>
    </location>
</feature>